<evidence type="ECO:0000256" key="8">
    <source>
        <dbReference type="SAM" id="MobiDB-lite"/>
    </source>
</evidence>
<keyword evidence="4 7" id="KW-0862">Zinc</keyword>
<evidence type="ECO:0000259" key="9">
    <source>
        <dbReference type="PROSITE" id="PS50103"/>
    </source>
</evidence>
<dbReference type="PROSITE" id="PS50088">
    <property type="entry name" value="ANK_REPEAT"/>
    <property type="match status" value="2"/>
</dbReference>
<evidence type="ECO:0000256" key="4">
    <source>
        <dbReference type="ARBA" id="ARBA00022833"/>
    </source>
</evidence>
<dbReference type="PANTHER" id="PTHR14493">
    <property type="entry name" value="UNKEMPT FAMILY MEMBER"/>
    <property type="match status" value="1"/>
</dbReference>
<dbReference type="Gene3D" id="3.30.1370.210">
    <property type="match status" value="1"/>
</dbReference>
<accession>A0A7R9XQQ8</accession>
<dbReference type="Pfam" id="PF25512">
    <property type="entry name" value="zf-CCCH_AtC3H23"/>
    <property type="match status" value="1"/>
</dbReference>
<protein>
    <recommendedName>
        <fullName evidence="9">C3H1-type domain-containing protein</fullName>
    </recommendedName>
</protein>
<feature type="region of interest" description="Disordered" evidence="8">
    <location>
        <begin position="133"/>
        <end position="173"/>
    </location>
</feature>
<dbReference type="InterPro" id="IPR000571">
    <property type="entry name" value="Znf_CCCH"/>
</dbReference>
<evidence type="ECO:0000313" key="10">
    <source>
        <dbReference type="EMBL" id="CAD8220633.1"/>
    </source>
</evidence>
<keyword evidence="5" id="KW-0238">DNA-binding</keyword>
<dbReference type="Pfam" id="PF12796">
    <property type="entry name" value="Ank_2"/>
    <property type="match status" value="1"/>
</dbReference>
<feature type="region of interest" description="Disordered" evidence="8">
    <location>
        <begin position="388"/>
        <end position="412"/>
    </location>
</feature>
<dbReference type="Gene3D" id="1.25.40.20">
    <property type="entry name" value="Ankyrin repeat-containing domain"/>
    <property type="match status" value="1"/>
</dbReference>
<reference evidence="10" key="1">
    <citation type="submission" date="2021-01" db="EMBL/GenBank/DDBJ databases">
        <authorList>
            <person name="Corre E."/>
            <person name="Pelletier E."/>
            <person name="Niang G."/>
            <person name="Scheremetjew M."/>
            <person name="Finn R."/>
            <person name="Kale V."/>
            <person name="Holt S."/>
            <person name="Cochrane G."/>
            <person name="Meng A."/>
            <person name="Brown T."/>
            <person name="Cohen L."/>
        </authorList>
    </citation>
    <scope>NUCLEOTIDE SEQUENCE</scope>
    <source>
        <strain evidence="10">Clade-A-BCC118000</strain>
    </source>
</reference>
<organism evidence="10">
    <name type="scientific">Ostreococcus sp. 'lucimarinus'</name>
    <dbReference type="NCBI Taxonomy" id="242159"/>
    <lineage>
        <taxon>Eukaryota</taxon>
        <taxon>Viridiplantae</taxon>
        <taxon>Chlorophyta</taxon>
        <taxon>Mamiellophyceae</taxon>
        <taxon>Mamiellales</taxon>
        <taxon>Bathycoccaceae</taxon>
        <taxon>Ostreococcus</taxon>
    </lineage>
</organism>
<feature type="region of interest" description="Disordered" evidence="8">
    <location>
        <begin position="293"/>
        <end position="341"/>
    </location>
</feature>
<dbReference type="GO" id="GO:0003677">
    <property type="term" value="F:DNA binding"/>
    <property type="evidence" value="ECO:0007669"/>
    <property type="project" value="UniProtKB-KW"/>
</dbReference>
<keyword evidence="2" id="KW-0677">Repeat</keyword>
<feature type="repeat" description="ANK" evidence="6">
    <location>
        <begin position="86"/>
        <end position="121"/>
    </location>
</feature>
<dbReference type="InterPro" id="IPR002110">
    <property type="entry name" value="Ankyrin_rpt"/>
</dbReference>
<evidence type="ECO:0000256" key="3">
    <source>
        <dbReference type="ARBA" id="ARBA00022771"/>
    </source>
</evidence>
<evidence type="ECO:0000256" key="2">
    <source>
        <dbReference type="ARBA" id="ARBA00022737"/>
    </source>
</evidence>
<name>A0A7R9XQQ8_9CHLO</name>
<dbReference type="PANTHER" id="PTHR14493:SF50">
    <property type="entry name" value="RING FINGER PROTEIN UNKEMPT"/>
    <property type="match status" value="1"/>
</dbReference>
<dbReference type="InterPro" id="IPR036770">
    <property type="entry name" value="Ankyrin_rpt-contain_sf"/>
</dbReference>
<feature type="compositionally biased region" description="Low complexity" evidence="8">
    <location>
        <begin position="306"/>
        <end position="323"/>
    </location>
</feature>
<keyword evidence="6" id="KW-0040">ANK repeat</keyword>
<dbReference type="InterPro" id="IPR045234">
    <property type="entry name" value="Unkempt-like"/>
</dbReference>
<evidence type="ECO:0000256" key="5">
    <source>
        <dbReference type="ARBA" id="ARBA00023125"/>
    </source>
</evidence>
<feature type="zinc finger region" description="C3H1-type" evidence="7">
    <location>
        <begin position="230"/>
        <end position="257"/>
    </location>
</feature>
<dbReference type="FunFam" id="3.30.1370.210:FF:000009">
    <property type="entry name" value="Zinc finger CCCH domain-containing protein 66"/>
    <property type="match status" value="1"/>
</dbReference>
<keyword evidence="3 7" id="KW-0863">Zinc-finger</keyword>
<gene>
    <name evidence="10" type="ORF">OLUC0939_LOCUS1353</name>
</gene>
<dbReference type="AlphaFoldDB" id="A0A7R9XQQ8"/>
<dbReference type="SMART" id="SM00356">
    <property type="entry name" value="ZnF_C3H1"/>
    <property type="match status" value="2"/>
</dbReference>
<dbReference type="GO" id="GO:0010468">
    <property type="term" value="P:regulation of gene expression"/>
    <property type="evidence" value="ECO:0007669"/>
    <property type="project" value="UniProtKB-ARBA"/>
</dbReference>
<evidence type="ECO:0000256" key="6">
    <source>
        <dbReference type="PROSITE-ProRule" id="PRU00023"/>
    </source>
</evidence>
<evidence type="ECO:0000256" key="1">
    <source>
        <dbReference type="ARBA" id="ARBA00022723"/>
    </source>
</evidence>
<sequence>MSLSTSPVLAAAASNDLAQVRWLLERENVPVDFMGDWYAEPRNGGKGLERQRRTPCMVAASHGSLEVLLYVLQMGADPNMRSEDDERCTAMHCAAAGGAALSTDAIKTLLLFGADRNARDTYGRVPADCLPGTTSEANFNGSDAGGSSSGGSASTGGNGRGHGGPGSGAAVNSQGVVLQDPDDDTLMSDEFRMYEFKIRRCSRTRAHDWTECPYTHPGEKARRRDPRRFNYCGTACPEFRKGSCPQGDVCEYAHGVFECWLHPSRYRTQLCKDGAACDRRACFFAHHTSQLRVPTDAYGNPTGNLSPNTPSPTGSGSPQNGSPRQSSASLDWSMARNSESDSTHNMAAAMLKGNAMMGAGAGAFAANGAVPGMSFPPLPRVDSMLLQSQYGQQQSQQQHGQSPTMPQQQLHQQQMMANYVSSMSGMSGVTGDLQGAMQGAFPLGYNSMMQGNGMFNQADPSLQAHQMLPQQQTSAAYMAGGNVGGVGAGLKSVQSQSSGSGGSTISEQQGLYAGAKLFTLPPNGVRQAHMRRNSSSFQHLGMIEGVLDGTDGELRQ</sequence>
<dbReference type="EMBL" id="HBDX01001558">
    <property type="protein sequence ID" value="CAD8220633.1"/>
    <property type="molecule type" value="Transcribed_RNA"/>
</dbReference>
<dbReference type="InterPro" id="IPR057444">
    <property type="entry name" value="Znf-CCCH_AtC3H23-like"/>
</dbReference>
<dbReference type="SMART" id="SM00248">
    <property type="entry name" value="ANK"/>
    <property type="match status" value="2"/>
</dbReference>
<feature type="repeat" description="ANK" evidence="6">
    <location>
        <begin position="51"/>
        <end position="83"/>
    </location>
</feature>
<dbReference type="PROSITE" id="PS50297">
    <property type="entry name" value="ANK_REP_REGION"/>
    <property type="match status" value="1"/>
</dbReference>
<evidence type="ECO:0000256" key="7">
    <source>
        <dbReference type="PROSITE-ProRule" id="PRU00723"/>
    </source>
</evidence>
<dbReference type="PROSITE" id="PS50103">
    <property type="entry name" value="ZF_C3H1"/>
    <property type="match status" value="1"/>
</dbReference>
<dbReference type="SUPFAM" id="SSF48403">
    <property type="entry name" value="Ankyrin repeat"/>
    <property type="match status" value="1"/>
</dbReference>
<dbReference type="GO" id="GO:0008270">
    <property type="term" value="F:zinc ion binding"/>
    <property type="evidence" value="ECO:0007669"/>
    <property type="project" value="UniProtKB-KW"/>
</dbReference>
<feature type="domain" description="C3H1-type" evidence="9">
    <location>
        <begin position="230"/>
        <end position="257"/>
    </location>
</feature>
<keyword evidence="1 7" id="KW-0479">Metal-binding</keyword>
<proteinExistence type="predicted"/>
<feature type="compositionally biased region" description="Gly residues" evidence="8">
    <location>
        <begin position="143"/>
        <end position="167"/>
    </location>
</feature>